<dbReference type="EMBL" id="KQ420690">
    <property type="protein sequence ID" value="KOF79598.1"/>
    <property type="molecule type" value="Genomic_DNA"/>
</dbReference>
<dbReference type="InterPro" id="IPR024639">
    <property type="entry name" value="DNA_pol_e_bsu_N"/>
</dbReference>
<comment type="subcellular location">
    <subcellularLocation>
        <location evidence="1 6">Nucleus</location>
    </subcellularLocation>
</comment>
<keyword evidence="5 6" id="KW-0539">Nucleus</keyword>
<sequence>MASKLKVELKNTFKMHGLTLRGEASKFLLEHLETMKSSKRMQMIDKILENVMKQPLTSSLIDRFTCMTALQECVAGNENDGENAFSVIDAFSVPRYTYAEERKKFILNEELGLSPPLLHGQPADLWKLFKDRYMLLYQRTMRHHLFTPPAIRNMDENSQKFQLKPIEHLLGTTSKVGELIVLGMLTQLKEFESKLSVSFFNLCYSFHTGLFTENCFVLAEGWYEDSIFHVTAFGFPPPEPASVTRSYFGNINFFGGPLKTCAKASDKLRHLEVENQESMFVFLSDVWLDEPKVVDKLKVLFSGYSEHPPVAFVFCGNFTSLCHQANHTKILRESFIELCDIICKYQNLKDCCRFIFVPGPLDPGPTNILPRPAIPNSITEYFRKKIPHAIFTSNPCRIQYCTQEIVVFREDIVTKLCRSCIRFPTSGDVPTHFAKTIVSQGHLCPLPLHVCPVYWAYDCGLQLYPLPDLLVCAGKYDGFTVNSLDCIITNPGSFSRSNFSFKVYIPSTKQIENSKIE</sequence>
<dbReference type="InterPro" id="IPR007185">
    <property type="entry name" value="DNA_pol_a/d/e_bsu"/>
</dbReference>
<dbReference type="Gene3D" id="3.60.21.60">
    <property type="match status" value="1"/>
</dbReference>
<dbReference type="PANTHER" id="PTHR12708:SF0">
    <property type="entry name" value="DNA POLYMERASE EPSILON SUBUNIT 2"/>
    <property type="match status" value="1"/>
</dbReference>
<evidence type="ECO:0000256" key="6">
    <source>
        <dbReference type="PIRNR" id="PIRNR000799"/>
    </source>
</evidence>
<dbReference type="GO" id="GO:0008622">
    <property type="term" value="C:epsilon DNA polymerase complex"/>
    <property type="evidence" value="ECO:0007669"/>
    <property type="project" value="UniProtKB-UniRule"/>
</dbReference>
<name>A0A0L8GRI8_OCTBM</name>
<keyword evidence="3 6" id="KW-0235">DNA replication</keyword>
<dbReference type="GO" id="GO:0042276">
    <property type="term" value="P:error-prone translesion synthesis"/>
    <property type="evidence" value="ECO:0007669"/>
    <property type="project" value="TreeGrafter"/>
</dbReference>
<evidence type="ECO:0000256" key="5">
    <source>
        <dbReference type="ARBA" id="ARBA00023242"/>
    </source>
</evidence>
<evidence type="ECO:0000256" key="1">
    <source>
        <dbReference type="ARBA" id="ARBA00004123"/>
    </source>
</evidence>
<comment type="similarity">
    <text evidence="2 6">Belongs to the DNA polymerase epsilon subunit B family.</text>
</comment>
<dbReference type="PIRSF" id="PIRSF000799">
    <property type="entry name" value="DNA_pol_eps_2"/>
    <property type="match status" value="1"/>
</dbReference>
<dbReference type="Pfam" id="PF04042">
    <property type="entry name" value="DNA_pol_E_B"/>
    <property type="match status" value="1"/>
</dbReference>
<accession>A0A0L8GRI8</accession>
<keyword evidence="4 6" id="KW-0238">DNA-binding</keyword>
<dbReference type="Gene3D" id="1.10.8.60">
    <property type="match status" value="1"/>
</dbReference>
<evidence type="ECO:0000256" key="2">
    <source>
        <dbReference type="ARBA" id="ARBA00009560"/>
    </source>
</evidence>
<dbReference type="PANTHER" id="PTHR12708">
    <property type="entry name" value="DNA POLYMERASE EPSILON SUBUNIT B"/>
    <property type="match status" value="1"/>
</dbReference>
<organism evidence="9">
    <name type="scientific">Octopus bimaculoides</name>
    <name type="common">California two-spotted octopus</name>
    <dbReference type="NCBI Taxonomy" id="37653"/>
    <lineage>
        <taxon>Eukaryota</taxon>
        <taxon>Metazoa</taxon>
        <taxon>Spiralia</taxon>
        <taxon>Lophotrochozoa</taxon>
        <taxon>Mollusca</taxon>
        <taxon>Cephalopoda</taxon>
        <taxon>Coleoidea</taxon>
        <taxon>Octopodiformes</taxon>
        <taxon>Octopoda</taxon>
        <taxon>Incirrata</taxon>
        <taxon>Octopodidae</taxon>
        <taxon>Octopus</taxon>
    </lineage>
</organism>
<dbReference type="AlphaFoldDB" id="A0A0L8GRI8"/>
<evidence type="ECO:0000259" key="7">
    <source>
        <dbReference type="Pfam" id="PF04042"/>
    </source>
</evidence>
<evidence type="ECO:0000259" key="8">
    <source>
        <dbReference type="Pfam" id="PF12213"/>
    </source>
</evidence>
<feature type="domain" description="DNA polymerase alpha/delta/epsilon subunit B" evidence="7">
    <location>
        <begin position="280"/>
        <end position="479"/>
    </location>
</feature>
<dbReference type="OrthoDB" id="10254730at2759"/>
<dbReference type="STRING" id="37653.A0A0L8GRI8"/>
<dbReference type="InterPro" id="IPR016266">
    <property type="entry name" value="POLE2"/>
</dbReference>
<reference evidence="9" key="1">
    <citation type="submission" date="2015-07" db="EMBL/GenBank/DDBJ databases">
        <title>MeaNS - Measles Nucleotide Surveillance Program.</title>
        <authorList>
            <person name="Tran T."/>
            <person name="Druce J."/>
        </authorList>
    </citation>
    <scope>NUCLEOTIDE SEQUENCE</scope>
    <source>
        <strain evidence="9">UCB-OBI-ISO-001</strain>
        <tissue evidence="9">Gonad</tissue>
    </source>
</reference>
<evidence type="ECO:0000313" key="9">
    <source>
        <dbReference type="EMBL" id="KOF79598.1"/>
    </source>
</evidence>
<evidence type="ECO:0000256" key="3">
    <source>
        <dbReference type="ARBA" id="ARBA00022705"/>
    </source>
</evidence>
<protein>
    <recommendedName>
        <fullName evidence="6">DNA polymerase epsilon subunit</fullName>
    </recommendedName>
    <alternativeName>
        <fullName evidence="6">DNA polymerase II subunit 2</fullName>
    </alternativeName>
</protein>
<evidence type="ECO:0000256" key="4">
    <source>
        <dbReference type="ARBA" id="ARBA00023125"/>
    </source>
</evidence>
<feature type="domain" description="DNA polymerase epsilon subunit B N-terminal" evidence="8">
    <location>
        <begin position="2"/>
        <end position="73"/>
    </location>
</feature>
<comment type="function">
    <text evidence="6">Participates in DNA repair and in chromosomal DNA replication.</text>
</comment>
<dbReference type="GO" id="GO:0006261">
    <property type="term" value="P:DNA-templated DNA replication"/>
    <property type="evidence" value="ECO:0007669"/>
    <property type="project" value="InterPro"/>
</dbReference>
<dbReference type="GO" id="GO:0003677">
    <property type="term" value="F:DNA binding"/>
    <property type="evidence" value="ECO:0007669"/>
    <property type="project" value="UniProtKB-UniRule"/>
</dbReference>
<gene>
    <name evidence="9" type="ORF">OCBIM_22029234mg</name>
</gene>
<proteinExistence type="inferred from homology"/>
<dbReference type="Pfam" id="PF12213">
    <property type="entry name" value="Dpoe2NT"/>
    <property type="match status" value="1"/>
</dbReference>